<dbReference type="NCBIfam" id="TIGR01509">
    <property type="entry name" value="HAD-SF-IA-v3"/>
    <property type="match status" value="1"/>
</dbReference>
<dbReference type="PRINTS" id="PR00413">
    <property type="entry name" value="HADHALOGNASE"/>
</dbReference>
<proteinExistence type="predicted"/>
<dbReference type="InterPro" id="IPR036412">
    <property type="entry name" value="HAD-like_sf"/>
</dbReference>
<dbReference type="InterPro" id="IPR023214">
    <property type="entry name" value="HAD_sf"/>
</dbReference>
<dbReference type="CDD" id="cd02603">
    <property type="entry name" value="HAD_sEH-N_like"/>
    <property type="match status" value="1"/>
</dbReference>
<dbReference type="Proteomes" id="UP001597183">
    <property type="component" value="Unassembled WGS sequence"/>
</dbReference>
<dbReference type="Gene3D" id="3.40.50.1000">
    <property type="entry name" value="HAD superfamily/HAD-like"/>
    <property type="match status" value="1"/>
</dbReference>
<dbReference type="SFLD" id="SFLDG01129">
    <property type="entry name" value="C1.5:_HAD__Beta-PGM__Phosphata"/>
    <property type="match status" value="1"/>
</dbReference>
<reference evidence="2" key="1">
    <citation type="journal article" date="2019" name="Int. J. Syst. Evol. Microbiol.">
        <title>The Global Catalogue of Microorganisms (GCM) 10K type strain sequencing project: providing services to taxonomists for standard genome sequencing and annotation.</title>
        <authorList>
            <consortium name="The Broad Institute Genomics Platform"/>
            <consortium name="The Broad Institute Genome Sequencing Center for Infectious Disease"/>
            <person name="Wu L."/>
            <person name="Ma J."/>
        </authorList>
    </citation>
    <scope>NUCLEOTIDE SEQUENCE [LARGE SCALE GENOMIC DNA]</scope>
    <source>
        <strain evidence="2">CCM 7526</strain>
    </source>
</reference>
<accession>A0ABW4A3P1</accession>
<comment type="caution">
    <text evidence="1">The sequence shown here is derived from an EMBL/GenBank/DDBJ whole genome shotgun (WGS) entry which is preliminary data.</text>
</comment>
<dbReference type="InterPro" id="IPR006439">
    <property type="entry name" value="HAD-SF_hydro_IA"/>
</dbReference>
<dbReference type="Gene3D" id="1.10.150.240">
    <property type="entry name" value="Putative phosphatase, domain 2"/>
    <property type="match status" value="1"/>
</dbReference>
<dbReference type="SFLD" id="SFLDS00003">
    <property type="entry name" value="Haloacid_Dehalogenase"/>
    <property type="match status" value="1"/>
</dbReference>
<dbReference type="EMBL" id="JBHTMK010000007">
    <property type="protein sequence ID" value="MFD1365104.1"/>
    <property type="molecule type" value="Genomic_DNA"/>
</dbReference>
<evidence type="ECO:0000313" key="1">
    <source>
        <dbReference type="EMBL" id="MFD1365104.1"/>
    </source>
</evidence>
<dbReference type="PANTHER" id="PTHR43611:SF3">
    <property type="entry name" value="FLAVIN MONONUCLEOTIDE HYDROLASE 1, CHLOROPLATIC"/>
    <property type="match status" value="1"/>
</dbReference>
<dbReference type="Pfam" id="PF00702">
    <property type="entry name" value="Hydrolase"/>
    <property type="match status" value="1"/>
</dbReference>
<keyword evidence="2" id="KW-1185">Reference proteome</keyword>
<dbReference type="SUPFAM" id="SSF56784">
    <property type="entry name" value="HAD-like"/>
    <property type="match status" value="1"/>
</dbReference>
<gene>
    <name evidence="1" type="ORF">ACFQ5G_07085</name>
</gene>
<sequence>MDISTVVFDLGGVLCRYQPQLRLRELSRISGRAPEEVHRILYGSGFIAETEAGSWSAAEIAAEIGTRLGHPMDRAALETAWLACFPLDEAVIDLAGRVARRHRTAILTNNDPLLREALLGAHPEWEHLFGDIVFSADIHAVKPSAEAFDRALSIMDVEPSVVLFVDDSEANVAGARNAGLSAVRFRDAAQLAADLAEHGLLSP</sequence>
<protein>
    <submittedName>
        <fullName evidence="1">HAD family phosphatase</fullName>
    </submittedName>
</protein>
<dbReference type="InterPro" id="IPR023198">
    <property type="entry name" value="PGP-like_dom2"/>
</dbReference>
<organism evidence="1 2">
    <name type="scientific">Actinoplanes sichuanensis</name>
    <dbReference type="NCBI Taxonomy" id="512349"/>
    <lineage>
        <taxon>Bacteria</taxon>
        <taxon>Bacillati</taxon>
        <taxon>Actinomycetota</taxon>
        <taxon>Actinomycetes</taxon>
        <taxon>Micromonosporales</taxon>
        <taxon>Micromonosporaceae</taxon>
        <taxon>Actinoplanes</taxon>
    </lineage>
</organism>
<evidence type="ECO:0000313" key="2">
    <source>
        <dbReference type="Proteomes" id="UP001597183"/>
    </source>
</evidence>
<dbReference type="PANTHER" id="PTHR43611">
    <property type="entry name" value="ALPHA-D-GLUCOSE 1-PHOSPHATE PHOSPHATASE"/>
    <property type="match status" value="1"/>
</dbReference>
<dbReference type="RefSeq" id="WP_317795166.1">
    <property type="nucleotide sequence ID" value="NZ_AP028461.1"/>
</dbReference>
<name>A0ABW4A3P1_9ACTN</name>